<evidence type="ECO:0000259" key="13">
    <source>
        <dbReference type="Pfam" id="PF13954"/>
    </source>
</evidence>
<keyword evidence="3 10" id="KW-0813">Transport</keyword>
<dbReference type="InterPro" id="IPR000015">
    <property type="entry name" value="Fimb_usher"/>
</dbReference>
<proteinExistence type="inferred from homology"/>
<keyword evidence="4" id="KW-1134">Transmembrane beta strand</keyword>
<dbReference type="GO" id="GO:0009279">
    <property type="term" value="C:cell outer membrane"/>
    <property type="evidence" value="ECO:0007669"/>
    <property type="project" value="UniProtKB-SubCell"/>
</dbReference>
<dbReference type="InterPro" id="IPR025885">
    <property type="entry name" value="PapC_N"/>
</dbReference>
<evidence type="ECO:0000256" key="1">
    <source>
        <dbReference type="ARBA" id="ARBA00004571"/>
    </source>
</evidence>
<feature type="domain" description="PapC N-terminal" evidence="13">
    <location>
        <begin position="29"/>
        <end position="171"/>
    </location>
</feature>
<dbReference type="Pfam" id="PF00577">
    <property type="entry name" value="Usher"/>
    <property type="match status" value="1"/>
</dbReference>
<reference evidence="14 15" key="1">
    <citation type="submission" date="2015-02" db="EMBL/GenBank/DDBJ databases">
        <title>Whole genome shotgun sequencing of cultured foodborne pathogen.</title>
        <authorList>
            <person name="Timme R."/>
            <person name="Allard M.W."/>
            <person name="Strain E."/>
            <person name="Evans P.S."/>
            <person name="Brown E."/>
        </authorList>
    </citation>
    <scope>NUCLEOTIDE SEQUENCE [LARGE SCALE GENOMIC DNA]</scope>
    <source>
        <strain evidence="14 15">GCSL-TSO-24</strain>
    </source>
</reference>
<evidence type="ECO:0000256" key="5">
    <source>
        <dbReference type="ARBA" id="ARBA00022558"/>
    </source>
</evidence>
<dbReference type="GO" id="GO:0015473">
    <property type="term" value="F:fimbrial usher porin activity"/>
    <property type="evidence" value="ECO:0007669"/>
    <property type="project" value="InterPro"/>
</dbReference>
<sequence>MKSSERTWRYSSILIVALSGINPAGADDYFDPDFLTSPSGKALNIDLTAFEKSSFIPGTYRVDIYLNDKYVNTQEILFYSDKNTHKLRPCFTDTELADYGIKPEYYSLQDQSGDCVDLSGIPGAEAEFKGNMGRLYLSMPQVMFDQKALDARQELLWDDGIPSVFTDYSFSGLHLVDSKNNHTDDSFYLNLRSGVNLGSWRYRNNSTWSRSSDGNQKWESQLNYIERPLRSIKSNFLVGDNFSDSDIFDNVAFRGIKLWSDDQMYPQYASIYAPVISGVATTDSTIEIYQNGYVIYRTNVPAGPYELTDVIPLNSGENLYVVRKGIDGSEFRSVVPFSSLNFMQRKDRYKYSITAGQYRMNNYVTSENTGNKTKFVQADTFYGLTGNTTIFGGVQVASRYQAYDAGIGINIPVVGAIATDIMFTRAQPDSFDDMNGRAFRVRYSKSLEETGTSISFAGYRYMSGDYLTMTDMFDYYSGRADTSAYLMRKGQFDLTMTQSLPDELGILNASVSRQTYNTYYNNEEKSTESYNIGYSNVFYGATVSVNYAYYKNSLNRKKNSSNLFDTDRNNDHVVSLNISIPLQGRFNDQWVTYGASYDKDGNFDNYAGIGGLLLDEKNLAWNVQQGYGNKGNGYYGSAYGKYKGQYGDVNAGYSYKKDNHQFSYGLNGSLVASGYGVTLARPLGNTNGLIYTPGAEGIHILNNPGVATDSSGLAIVSNLIPYRNNSVRINDLTLPENAEIDATIKEIYPTRGAIVLLDYKTTLGTKILVTLRGEDNQLIPFGAYAETGGDGEQERMYVSNHGRLYLTGAKDKDTIRITWGDENQYQCSFSYDINGKRKVNGFYLFDAVCH</sequence>
<evidence type="ECO:0000256" key="7">
    <source>
        <dbReference type="ARBA" id="ARBA00022729"/>
    </source>
</evidence>
<keyword evidence="8 10" id="KW-0472">Membrane</keyword>
<evidence type="ECO:0000256" key="10">
    <source>
        <dbReference type="RuleBase" id="RU003884"/>
    </source>
</evidence>
<dbReference type="AlphaFoldDB" id="A0A0D8LA22"/>
<feature type="domain" description="PapC-like C-terminal" evidence="12">
    <location>
        <begin position="768"/>
        <end position="833"/>
    </location>
</feature>
<dbReference type="GO" id="GO:0009297">
    <property type="term" value="P:pilus assembly"/>
    <property type="evidence" value="ECO:0007669"/>
    <property type="project" value="InterPro"/>
</dbReference>
<evidence type="ECO:0000256" key="3">
    <source>
        <dbReference type="ARBA" id="ARBA00022448"/>
    </source>
</evidence>
<dbReference type="PANTHER" id="PTHR30451:SF21">
    <property type="entry name" value="FIMBRIAL USHER DOMAIN-CONTAINING PROTEIN YDET-RELATED"/>
    <property type="match status" value="1"/>
</dbReference>
<dbReference type="EMBL" id="JZSH01000020">
    <property type="protein sequence ID" value="KJF78835.1"/>
    <property type="molecule type" value="Genomic_DNA"/>
</dbReference>
<dbReference type="Pfam" id="PF13953">
    <property type="entry name" value="PapC_C"/>
    <property type="match status" value="1"/>
</dbReference>
<name>A0A0D8LA22_MORMO</name>
<keyword evidence="5 10" id="KW-1029">Fimbrium biogenesis</keyword>
<feature type="chain" id="PRO_5002332748" description="Fimbrial biogenesis outer membrane usher protein" evidence="11">
    <location>
        <begin position="27"/>
        <end position="850"/>
    </location>
</feature>
<dbReference type="Gene3D" id="2.60.40.3110">
    <property type="match status" value="1"/>
</dbReference>
<evidence type="ECO:0000259" key="12">
    <source>
        <dbReference type="Pfam" id="PF13953"/>
    </source>
</evidence>
<evidence type="ECO:0000256" key="4">
    <source>
        <dbReference type="ARBA" id="ARBA00022452"/>
    </source>
</evidence>
<comment type="caution">
    <text evidence="14">The sequence shown here is derived from an EMBL/GenBank/DDBJ whole genome shotgun (WGS) entry which is preliminary data.</text>
</comment>
<protein>
    <recommendedName>
        <fullName evidence="16">Fimbrial biogenesis outer membrane usher protein</fullName>
    </recommendedName>
</protein>
<dbReference type="Gene3D" id="2.60.40.2070">
    <property type="match status" value="1"/>
</dbReference>
<dbReference type="PANTHER" id="PTHR30451">
    <property type="entry name" value="OUTER MEMBRANE USHER PROTEIN"/>
    <property type="match status" value="1"/>
</dbReference>
<dbReference type="InterPro" id="IPR043142">
    <property type="entry name" value="PapC-like_C_sf"/>
</dbReference>
<accession>A0A0D8LA22</accession>
<evidence type="ECO:0000256" key="9">
    <source>
        <dbReference type="ARBA" id="ARBA00023237"/>
    </source>
</evidence>
<keyword evidence="9 10" id="KW-0998">Cell outer membrane</keyword>
<dbReference type="InterPro" id="IPR042186">
    <property type="entry name" value="FimD_plug_dom"/>
</dbReference>
<dbReference type="PROSITE" id="PS01151">
    <property type="entry name" value="FIMBRIAL_USHER"/>
    <property type="match status" value="1"/>
</dbReference>
<dbReference type="InterPro" id="IPR037224">
    <property type="entry name" value="PapC_N_sf"/>
</dbReference>
<dbReference type="Gene3D" id="3.10.20.410">
    <property type="match status" value="1"/>
</dbReference>
<evidence type="ECO:0000256" key="11">
    <source>
        <dbReference type="SAM" id="SignalP"/>
    </source>
</evidence>
<dbReference type="Pfam" id="PF13954">
    <property type="entry name" value="PapC_N"/>
    <property type="match status" value="1"/>
</dbReference>
<dbReference type="Gene3D" id="2.60.40.2610">
    <property type="entry name" value="Outer membrane usher protein FimD, plug domain"/>
    <property type="match status" value="1"/>
</dbReference>
<keyword evidence="6 10" id="KW-0812">Transmembrane</keyword>
<evidence type="ECO:0000256" key="6">
    <source>
        <dbReference type="ARBA" id="ARBA00022692"/>
    </source>
</evidence>
<evidence type="ECO:0008006" key="16">
    <source>
        <dbReference type="Google" id="ProtNLM"/>
    </source>
</evidence>
<evidence type="ECO:0000256" key="2">
    <source>
        <dbReference type="ARBA" id="ARBA00008064"/>
    </source>
</evidence>
<evidence type="ECO:0000313" key="15">
    <source>
        <dbReference type="Proteomes" id="UP000032582"/>
    </source>
</evidence>
<comment type="subcellular location">
    <subcellularLocation>
        <location evidence="1 10">Cell outer membrane</location>
        <topology evidence="1 10">Multi-pass membrane protein</topology>
    </subcellularLocation>
</comment>
<evidence type="ECO:0000313" key="14">
    <source>
        <dbReference type="EMBL" id="KJF78835.1"/>
    </source>
</evidence>
<keyword evidence="7 11" id="KW-0732">Signal</keyword>
<dbReference type="InterPro" id="IPR025949">
    <property type="entry name" value="PapC-like_C"/>
</dbReference>
<dbReference type="InterPro" id="IPR018030">
    <property type="entry name" value="Fimbrial_membr_usher_CS"/>
</dbReference>
<organism evidence="14 15">
    <name type="scientific">Morganella morganii</name>
    <name type="common">Proteus morganii</name>
    <dbReference type="NCBI Taxonomy" id="582"/>
    <lineage>
        <taxon>Bacteria</taxon>
        <taxon>Pseudomonadati</taxon>
        <taxon>Pseudomonadota</taxon>
        <taxon>Gammaproteobacteria</taxon>
        <taxon>Enterobacterales</taxon>
        <taxon>Morganellaceae</taxon>
        <taxon>Morganella</taxon>
    </lineage>
</organism>
<dbReference type="SUPFAM" id="SSF141729">
    <property type="entry name" value="FimD N-terminal domain-like"/>
    <property type="match status" value="1"/>
</dbReference>
<comment type="similarity">
    <text evidence="2 10">Belongs to the fimbrial export usher family.</text>
</comment>
<feature type="signal peptide" evidence="11">
    <location>
        <begin position="1"/>
        <end position="26"/>
    </location>
</feature>
<dbReference type="PATRIC" id="fig|582.24.peg.1047"/>
<evidence type="ECO:0000256" key="8">
    <source>
        <dbReference type="ARBA" id="ARBA00023136"/>
    </source>
</evidence>
<gene>
    <name evidence="14" type="ORF">UA45_03445</name>
</gene>
<dbReference type="Proteomes" id="UP000032582">
    <property type="component" value="Unassembled WGS sequence"/>
</dbReference>